<dbReference type="RefSeq" id="WP_379849417.1">
    <property type="nucleotide sequence ID" value="NZ_JBHSMA010000010.1"/>
</dbReference>
<dbReference type="Gene3D" id="2.60.40.1120">
    <property type="entry name" value="Carboxypeptidase-like, regulatory domain"/>
    <property type="match status" value="1"/>
</dbReference>
<keyword evidence="1" id="KW-0732">Signal</keyword>
<dbReference type="Pfam" id="PF13715">
    <property type="entry name" value="CarbopepD_reg_2"/>
    <property type="match status" value="1"/>
</dbReference>
<comment type="subcellular location">
    <subcellularLocation>
        <location evidence="2">Cell outer membrane</location>
        <topology evidence="2">Multi-pass membrane protein</topology>
    </subcellularLocation>
</comment>
<comment type="similarity">
    <text evidence="2">Belongs to the TonB-dependent receptor family.</text>
</comment>
<name>A0ABW0IH00_9BACT</name>
<evidence type="ECO:0000313" key="5">
    <source>
        <dbReference type="Proteomes" id="UP001596106"/>
    </source>
</evidence>
<gene>
    <name evidence="4" type="ORF">ACFPMF_22805</name>
</gene>
<organism evidence="4 5">
    <name type="scientific">Larkinella bovis</name>
    <dbReference type="NCBI Taxonomy" id="683041"/>
    <lineage>
        <taxon>Bacteria</taxon>
        <taxon>Pseudomonadati</taxon>
        <taxon>Bacteroidota</taxon>
        <taxon>Cytophagia</taxon>
        <taxon>Cytophagales</taxon>
        <taxon>Spirosomataceae</taxon>
        <taxon>Larkinella</taxon>
    </lineage>
</organism>
<reference evidence="5" key="1">
    <citation type="journal article" date="2019" name="Int. J. Syst. Evol. Microbiol.">
        <title>The Global Catalogue of Microorganisms (GCM) 10K type strain sequencing project: providing services to taxonomists for standard genome sequencing and annotation.</title>
        <authorList>
            <consortium name="The Broad Institute Genomics Platform"/>
            <consortium name="The Broad Institute Genome Sequencing Center for Infectious Disease"/>
            <person name="Wu L."/>
            <person name="Ma J."/>
        </authorList>
    </citation>
    <scope>NUCLEOTIDE SEQUENCE [LARGE SCALE GENOMIC DNA]</scope>
    <source>
        <strain evidence="5">CCUG 55250</strain>
    </source>
</reference>
<dbReference type="EMBL" id="JBHSMA010000010">
    <property type="protein sequence ID" value="MFC5412174.1"/>
    <property type="molecule type" value="Genomic_DNA"/>
</dbReference>
<dbReference type="InterPro" id="IPR037066">
    <property type="entry name" value="Plug_dom_sf"/>
</dbReference>
<keyword evidence="5" id="KW-1185">Reference proteome</keyword>
<dbReference type="SUPFAM" id="SSF49464">
    <property type="entry name" value="Carboxypeptidase regulatory domain-like"/>
    <property type="match status" value="1"/>
</dbReference>
<keyword evidence="2" id="KW-1134">Transmembrane beta strand</keyword>
<comment type="caution">
    <text evidence="4">The sequence shown here is derived from an EMBL/GenBank/DDBJ whole genome shotgun (WGS) entry which is preliminary data.</text>
</comment>
<dbReference type="PANTHER" id="PTHR30069:SF29">
    <property type="entry name" value="HEMOGLOBIN AND HEMOGLOBIN-HAPTOGLOBIN-BINDING PROTEIN 1-RELATED"/>
    <property type="match status" value="1"/>
</dbReference>
<dbReference type="PANTHER" id="PTHR30069">
    <property type="entry name" value="TONB-DEPENDENT OUTER MEMBRANE RECEPTOR"/>
    <property type="match status" value="1"/>
</dbReference>
<dbReference type="InterPro" id="IPR012910">
    <property type="entry name" value="Plug_dom"/>
</dbReference>
<dbReference type="Gene3D" id="2.170.130.10">
    <property type="entry name" value="TonB-dependent receptor, plug domain"/>
    <property type="match status" value="1"/>
</dbReference>
<evidence type="ECO:0000259" key="3">
    <source>
        <dbReference type="Pfam" id="PF07715"/>
    </source>
</evidence>
<keyword evidence="2" id="KW-0472">Membrane</keyword>
<dbReference type="InterPro" id="IPR008969">
    <property type="entry name" value="CarboxyPept-like_regulatory"/>
</dbReference>
<evidence type="ECO:0000256" key="1">
    <source>
        <dbReference type="ARBA" id="ARBA00022729"/>
    </source>
</evidence>
<dbReference type="Proteomes" id="UP001596106">
    <property type="component" value="Unassembled WGS sequence"/>
</dbReference>
<keyword evidence="2" id="KW-0812">Transmembrane</keyword>
<evidence type="ECO:0000313" key="4">
    <source>
        <dbReference type="EMBL" id="MFC5412174.1"/>
    </source>
</evidence>
<feature type="domain" description="TonB-dependent receptor plug" evidence="3">
    <location>
        <begin position="986"/>
        <end position="1079"/>
    </location>
</feature>
<dbReference type="Pfam" id="PF07715">
    <property type="entry name" value="Plug"/>
    <property type="match status" value="1"/>
</dbReference>
<dbReference type="InterPro" id="IPR039426">
    <property type="entry name" value="TonB-dep_rcpt-like"/>
</dbReference>
<dbReference type="PROSITE" id="PS52016">
    <property type="entry name" value="TONB_DEPENDENT_REC_3"/>
    <property type="match status" value="1"/>
</dbReference>
<dbReference type="Gene3D" id="2.60.40.1930">
    <property type="match status" value="1"/>
</dbReference>
<protein>
    <submittedName>
        <fullName evidence="4">Carboxypeptidase regulatory-like domain-containing protein</fullName>
    </submittedName>
</protein>
<dbReference type="SUPFAM" id="SSF56935">
    <property type="entry name" value="Porins"/>
    <property type="match status" value="1"/>
</dbReference>
<keyword evidence="2" id="KW-0813">Transport</keyword>
<proteinExistence type="inferred from homology"/>
<sequence>MKASFTDCVRKLLCGWWWVFMAYTGVSAQETAVISGKVIDQQTRQPLPFANVYLNNSTRGTTTDEKGHYRLTHVPLGTIELVASFLGYQPARQSVRLENSQPRVLNLELKSTGVTLADVTVKGKRDKTWERHFREFERELLGKTPFRNQCEILNPGVLHFTYEKNTLRATATEPLLIENRAFGYRIQYDMQYFEVITNGVMYFAGTTRFEELKPTDARQAQRWQHNRQRAYLGSTRHLIASLIAGTYEKEGFIIYRVNPKIPEKTNTASLFWDINRHLLDINPDSLIRPGRLSFERKLVTDTPLKVFYSRILTGPTQYRDTPYAFTEFRFPQGMSEVTVDGRITLPLGMLAMGYLGNDRFSSLLPADWQPSANTTKPDSAVAAPIEGQILASDYRLDSLFRHWKQAHPYQAPSVFAHIDKPFYLTGDRLWLSAYVLDPATSQLFFGEGALHVDVLAPGGKLVQHQWLRINDGRAAGDFRLSDTLTTGVYRLRAYTDEDYASSRPAFERTINVYNLLNGTDARAAFGSAGLDLQFLPEGGRWVAGLPARLGFKAVGRDGRGKTVSGRILDGQGREVARFASNRLGMGSVVMRPVGGETYRAEVQSNGPTQHVTLPPVEPQGFVLMADMVSDSTELDVRILVNGPKPDPVIYLTFQSYGQLVQRTKMKLQEGKARLGLPMSVLPPGLCQLTLYDANGQPRAERIVYIPDQTPPVQLGLVADKPKYTPRERVVLTLKLTASAEASSVAMLSAAVTDADQVPDDSTTADIRTHLLLTGDLRGRVEEPGFFFKDTTAATRRALDDLLLTQAWRRIGLRKPENPADTLGGIVFSGRVVDENRRPIPNAELLLAAPNSSQPIPHSIGTNAYGRFRMAGLGVMDTLKLLVQVMNQQFKAIKGTVELDTAGRVWASADHMPEPAPDWLQFQHQLEVARLRQEADPGQYRDKQAKVLKEVTIKGYRPNERADHNDRRSLHGSADAVLVFDEKSPAFANVYEMLIGRVPGVQVKKTMSGYIVNIRNAVSFGTNNSMQVQAPLYILDGSYLTETPDGNALLSLNPNDIERIEVLKNAATSAIYGARAGSGVIAFYTKRGPRKPEKTEASVGLNQLSFIGFPAQREFYMPRYGDTSGTVLPELNAPIDRRDVLYWKPFVQTDSKGSANLAFPLSDVVRTLRVVVQGITTDGRPVVGITKIRVQ</sequence>
<keyword evidence="2" id="KW-0998">Cell outer membrane</keyword>
<accession>A0ABW0IH00</accession>
<evidence type="ECO:0000256" key="2">
    <source>
        <dbReference type="PROSITE-ProRule" id="PRU01360"/>
    </source>
</evidence>